<evidence type="ECO:0000313" key="8">
    <source>
        <dbReference type="Proteomes" id="UP000223759"/>
    </source>
</evidence>
<dbReference type="Proteomes" id="UP000223759">
    <property type="component" value="Unassembled WGS sequence"/>
</dbReference>
<evidence type="ECO:0000256" key="3">
    <source>
        <dbReference type="ARBA" id="ARBA00022840"/>
    </source>
</evidence>
<dbReference type="STRING" id="233100.SAMN05216526_0680"/>
<reference evidence="7 8" key="1">
    <citation type="submission" date="2017-01" db="EMBL/GenBank/DDBJ databases">
        <authorList>
            <person name="Mah S.A."/>
            <person name="Swanson W.J."/>
            <person name="Moy G.W."/>
            <person name="Vacquier V.D."/>
        </authorList>
    </citation>
    <scope>NUCLEOTIDE SEQUENCE [LARGE SCALE GENOMIC DNA]</scope>
    <source>
        <strain evidence="7 8">M9</strain>
    </source>
</reference>
<dbReference type="HAMAP" id="MF_00376">
    <property type="entry name" value="Dephospho_CoA_kinase"/>
    <property type="match status" value="1"/>
</dbReference>
<dbReference type="GO" id="GO:0015937">
    <property type="term" value="P:coenzyme A biosynthetic process"/>
    <property type="evidence" value="ECO:0007669"/>
    <property type="project" value="UniProtKB-UniRule"/>
</dbReference>
<dbReference type="CDD" id="cd02022">
    <property type="entry name" value="DPCK"/>
    <property type="match status" value="1"/>
</dbReference>
<dbReference type="GO" id="GO:0004140">
    <property type="term" value="F:dephospho-CoA kinase activity"/>
    <property type="evidence" value="ECO:0007669"/>
    <property type="project" value="UniProtKB-UniRule"/>
</dbReference>
<dbReference type="InterPro" id="IPR027417">
    <property type="entry name" value="P-loop_NTPase"/>
</dbReference>
<keyword evidence="5" id="KW-0963">Cytoplasm</keyword>
<sequence>MTTSSLPFCVGLTGGIGCGKSTVADAFAHHGIDIIDADLMAREVVKPGTPGLDALIDRFGKGILNPEGALDRQALRTQIFADPKAREQLESILHPLIWTAMRAAHAEVKSPYCIMAIPLLIESGNLNRVNRILVVDCPPELQIQRAMQRDHASREHIEAVLAAQASRKQRLAAADDVLDNSGSHQDLQTKISQLHQQYLQSAALHA</sequence>
<evidence type="ECO:0000256" key="6">
    <source>
        <dbReference type="NCBIfam" id="TIGR00152"/>
    </source>
</evidence>
<dbReference type="GO" id="GO:0005737">
    <property type="term" value="C:cytoplasm"/>
    <property type="evidence" value="ECO:0007669"/>
    <property type="project" value="UniProtKB-SubCell"/>
</dbReference>
<comment type="function">
    <text evidence="5">Catalyzes the phosphorylation of the 3'-hydroxyl group of dephosphocoenzyme A to form coenzyme A.</text>
</comment>
<comment type="catalytic activity">
    <reaction evidence="5">
        <text>3'-dephospho-CoA + ATP = ADP + CoA + H(+)</text>
        <dbReference type="Rhea" id="RHEA:18245"/>
        <dbReference type="ChEBI" id="CHEBI:15378"/>
        <dbReference type="ChEBI" id="CHEBI:30616"/>
        <dbReference type="ChEBI" id="CHEBI:57287"/>
        <dbReference type="ChEBI" id="CHEBI:57328"/>
        <dbReference type="ChEBI" id="CHEBI:456216"/>
        <dbReference type="EC" id="2.7.1.24"/>
    </reaction>
</comment>
<dbReference type="PANTHER" id="PTHR10695:SF46">
    <property type="entry name" value="BIFUNCTIONAL COENZYME A SYNTHASE-RELATED"/>
    <property type="match status" value="1"/>
</dbReference>
<name>A0A1R3VRN4_9GAMM</name>
<evidence type="ECO:0000256" key="1">
    <source>
        <dbReference type="ARBA" id="ARBA00009018"/>
    </source>
</evidence>
<dbReference type="GO" id="GO:0005524">
    <property type="term" value="F:ATP binding"/>
    <property type="evidence" value="ECO:0007669"/>
    <property type="project" value="UniProtKB-UniRule"/>
</dbReference>
<evidence type="ECO:0000256" key="2">
    <source>
        <dbReference type="ARBA" id="ARBA00022741"/>
    </source>
</evidence>
<keyword evidence="4 5" id="KW-0173">Coenzyme A biosynthesis</keyword>
<evidence type="ECO:0000256" key="4">
    <source>
        <dbReference type="ARBA" id="ARBA00022993"/>
    </source>
</evidence>
<keyword evidence="8" id="KW-1185">Reference proteome</keyword>
<comment type="pathway">
    <text evidence="5">Cofactor biosynthesis; coenzyme A biosynthesis; CoA from (R)-pantothenate: step 5/5.</text>
</comment>
<feature type="binding site" evidence="5">
    <location>
        <begin position="17"/>
        <end position="22"/>
    </location>
    <ligand>
        <name>ATP</name>
        <dbReference type="ChEBI" id="CHEBI:30616"/>
    </ligand>
</feature>
<evidence type="ECO:0000313" key="7">
    <source>
        <dbReference type="EMBL" id="SIT66735.1"/>
    </source>
</evidence>
<evidence type="ECO:0000256" key="5">
    <source>
        <dbReference type="HAMAP-Rule" id="MF_00376"/>
    </source>
</evidence>
<dbReference type="PANTHER" id="PTHR10695">
    <property type="entry name" value="DEPHOSPHO-COA KINASE-RELATED"/>
    <property type="match status" value="1"/>
</dbReference>
<comment type="similarity">
    <text evidence="1 5">Belongs to the CoaE family.</text>
</comment>
<dbReference type="SUPFAM" id="SSF52540">
    <property type="entry name" value="P-loop containing nucleoside triphosphate hydrolases"/>
    <property type="match status" value="1"/>
</dbReference>
<keyword evidence="5 7" id="KW-0418">Kinase</keyword>
<dbReference type="RefSeq" id="WP_200799803.1">
    <property type="nucleotide sequence ID" value="NZ_CP023018.1"/>
</dbReference>
<keyword evidence="3 5" id="KW-0067">ATP-binding</keyword>
<keyword evidence="2 5" id="KW-0547">Nucleotide-binding</keyword>
<comment type="subcellular location">
    <subcellularLocation>
        <location evidence="5">Cytoplasm</location>
    </subcellularLocation>
</comment>
<dbReference type="AlphaFoldDB" id="A0A1R3VRN4"/>
<dbReference type="UniPathway" id="UPA00241">
    <property type="reaction ID" value="UER00356"/>
</dbReference>
<dbReference type="Pfam" id="PF01121">
    <property type="entry name" value="CoaE"/>
    <property type="match status" value="1"/>
</dbReference>
<dbReference type="Gene3D" id="3.40.50.300">
    <property type="entry name" value="P-loop containing nucleotide triphosphate hydrolases"/>
    <property type="match status" value="1"/>
</dbReference>
<accession>A0A1R3VRN4</accession>
<gene>
    <name evidence="5" type="primary">coaE</name>
    <name evidence="7" type="ORF">SAMN05216526_0680</name>
</gene>
<dbReference type="NCBIfam" id="TIGR00152">
    <property type="entry name" value="dephospho-CoA kinase"/>
    <property type="match status" value="1"/>
</dbReference>
<keyword evidence="5" id="KW-0808">Transferase</keyword>
<protein>
    <recommendedName>
        <fullName evidence="5 6">Dephospho-CoA kinase</fullName>
        <ecNumber evidence="5 6">2.7.1.24</ecNumber>
    </recommendedName>
    <alternativeName>
        <fullName evidence="5">Dephosphocoenzyme A kinase</fullName>
    </alternativeName>
</protein>
<dbReference type="PROSITE" id="PS51219">
    <property type="entry name" value="DPCK"/>
    <property type="match status" value="1"/>
</dbReference>
<proteinExistence type="inferred from homology"/>
<organism evidence="7 8">
    <name type="scientific">Ectothiorhodosinus mongolicus</name>
    <dbReference type="NCBI Taxonomy" id="233100"/>
    <lineage>
        <taxon>Bacteria</taxon>
        <taxon>Pseudomonadati</taxon>
        <taxon>Pseudomonadota</taxon>
        <taxon>Gammaproteobacteria</taxon>
        <taxon>Chromatiales</taxon>
        <taxon>Ectothiorhodospiraceae</taxon>
        <taxon>Ectothiorhodosinus</taxon>
    </lineage>
</organism>
<dbReference type="EC" id="2.7.1.24" evidence="5 6"/>
<dbReference type="EMBL" id="FTPK01000001">
    <property type="protein sequence ID" value="SIT66735.1"/>
    <property type="molecule type" value="Genomic_DNA"/>
</dbReference>
<dbReference type="InterPro" id="IPR001977">
    <property type="entry name" value="Depp_CoAkinase"/>
</dbReference>